<comment type="caution">
    <text evidence="13">The sequence shown here is derived from an EMBL/GenBank/DDBJ whole genome shotgun (WGS) entry which is preliminary data.</text>
</comment>
<organism evidence="13 14">
    <name type="scientific">Takifugu flavidus</name>
    <name type="common">sansaifugu</name>
    <dbReference type="NCBI Taxonomy" id="433684"/>
    <lineage>
        <taxon>Eukaryota</taxon>
        <taxon>Metazoa</taxon>
        <taxon>Chordata</taxon>
        <taxon>Craniata</taxon>
        <taxon>Vertebrata</taxon>
        <taxon>Euteleostomi</taxon>
        <taxon>Actinopterygii</taxon>
        <taxon>Neopterygii</taxon>
        <taxon>Teleostei</taxon>
        <taxon>Neoteleostei</taxon>
        <taxon>Acanthomorphata</taxon>
        <taxon>Eupercaria</taxon>
        <taxon>Tetraodontiformes</taxon>
        <taxon>Tetradontoidea</taxon>
        <taxon>Tetraodontidae</taxon>
        <taxon>Takifugu</taxon>
    </lineage>
</organism>
<keyword evidence="7" id="KW-0378">Hydrolase</keyword>
<reference evidence="13 14" key="1">
    <citation type="submission" date="2019-04" db="EMBL/GenBank/DDBJ databases">
        <title>Chromosome genome assembly for Takifugu flavidus.</title>
        <authorList>
            <person name="Xiao S."/>
        </authorList>
    </citation>
    <scope>NUCLEOTIDE SEQUENCE [LARGE SCALE GENOMIC DNA]</scope>
    <source>
        <strain evidence="13">HTHZ2018</strain>
        <tissue evidence="13">Muscle</tissue>
    </source>
</reference>
<dbReference type="GO" id="GO:0008270">
    <property type="term" value="F:zinc ion binding"/>
    <property type="evidence" value="ECO:0007669"/>
    <property type="project" value="UniProtKB-KW"/>
</dbReference>
<dbReference type="InterPro" id="IPR051101">
    <property type="entry name" value="ZC3H12/N4BP1_RNase_Reg"/>
</dbReference>
<evidence type="ECO:0000313" key="13">
    <source>
        <dbReference type="EMBL" id="TWW80397.1"/>
    </source>
</evidence>
<evidence type="ECO:0000256" key="2">
    <source>
        <dbReference type="ARBA" id="ARBA00010922"/>
    </source>
</evidence>
<protein>
    <submittedName>
        <fullName evidence="13">Putative ribonuclease ZC3H12C</fullName>
    </submittedName>
</protein>
<evidence type="ECO:0000256" key="9">
    <source>
        <dbReference type="ARBA" id="ARBA00022842"/>
    </source>
</evidence>
<dbReference type="GO" id="GO:0016787">
    <property type="term" value="F:hydrolase activity"/>
    <property type="evidence" value="ECO:0007669"/>
    <property type="project" value="UniProtKB-KW"/>
</dbReference>
<dbReference type="InterPro" id="IPR000571">
    <property type="entry name" value="Znf_CCCH"/>
</dbReference>
<keyword evidence="4 10" id="KW-0479">Metal-binding</keyword>
<evidence type="ECO:0000313" key="14">
    <source>
        <dbReference type="Proteomes" id="UP000324091"/>
    </source>
</evidence>
<dbReference type="InterPro" id="IPR040546">
    <property type="entry name" value="Rege-1_UBA-like"/>
</dbReference>
<dbReference type="Pfam" id="PF11977">
    <property type="entry name" value="RNase_Zc3h12a"/>
    <property type="match status" value="1"/>
</dbReference>
<keyword evidence="5" id="KW-0255">Endonuclease</keyword>
<evidence type="ECO:0000256" key="1">
    <source>
        <dbReference type="ARBA" id="ARBA00001946"/>
    </source>
</evidence>
<evidence type="ECO:0000256" key="5">
    <source>
        <dbReference type="ARBA" id="ARBA00022759"/>
    </source>
</evidence>
<feature type="compositionally biased region" description="Basic and acidic residues" evidence="11">
    <location>
        <begin position="105"/>
        <end position="114"/>
    </location>
</feature>
<gene>
    <name evidence="13" type="ORF">D4764_01G0002120</name>
</gene>
<feature type="compositionally biased region" description="Low complexity" evidence="11">
    <location>
        <begin position="68"/>
        <end position="100"/>
    </location>
</feature>
<dbReference type="Pfam" id="PF18039">
    <property type="entry name" value="UBA_6"/>
    <property type="match status" value="1"/>
</dbReference>
<keyword evidence="6 10" id="KW-0863">Zinc-finger</keyword>
<dbReference type="GO" id="GO:0004521">
    <property type="term" value="F:RNA endonuclease activity"/>
    <property type="evidence" value="ECO:0007669"/>
    <property type="project" value="TreeGrafter"/>
</dbReference>
<evidence type="ECO:0000256" key="7">
    <source>
        <dbReference type="ARBA" id="ARBA00022801"/>
    </source>
</evidence>
<feature type="region of interest" description="Disordered" evidence="11">
    <location>
        <begin position="35"/>
        <end position="122"/>
    </location>
</feature>
<dbReference type="GO" id="GO:0005634">
    <property type="term" value="C:nucleus"/>
    <property type="evidence" value="ECO:0007669"/>
    <property type="project" value="TreeGrafter"/>
</dbReference>
<sequence>MGVKDHLKDGTGHILSLGLDLDYLQVDGADQQASLNTRKGAGSHTRVREPRAAALDHSRSTTGSGCASLSPHLSSSSPHLSSSSSSSSCCSNFSEESAVSDSDEEHLPGSEPLKEPSSVRQRVGQDLDLQNTSPGVDPQEQTLTLADTATVCRTKVDFALKLGYSEELVLQVLRKLGPHALINDILGELVKLGTKTDSEHQGAANPSQFSFSSLTSSSSSSSLDSCHLLCPSLLQQDKENLRPVVVDGSNVAMSHGNKEAFSCQGIQLAVDWFLERGHHDITVFVPAWRKEQSRPDALITDQEILRRLEKDKILVFTPSRRVQGRRVVCYDDRFIVKLAYESDGIIVSNDNYRDLANEKPEWKKFIDERLLMYSFVNDKFMPPDDPLGRHGPSLENFLRKRPVIPEHRKQPCPYGKKCTYGHKCKFYHPERGSQPQRAVADELRASAKSSSVASKGQLEDALIVRSQSSGQIEAMNDTGQFWDIPKKQPPSRTQSTVTDLLDDSFPIQSKLEGRRGSSSSSSSSCSSIVVHSAPVGPPSTRSDRWDYQGGCSTKVTGAIVPSLTETRHRCESPDQGYSSLVKAYSSLSLVVPQSPESFFPTGSLLSDCSSEGSASSDSFSPDPLLDDGPKCHYHHRHHLPPYHHLHHHQCSGQPTRPASHVPPRTSQHAPFTSTPQALWKQNGFSLDDHLSPANSYAAPRVFKPPSAHIPPQPQHPFLNTFPEEFQNYSPLPPQTSMAPSQSPSTSNGQNTMGSLWQDIRFQHSPVYKGSPVNSRRTCELNQQAQNHVRWETSYQQSPKPCYDLFAIKSVPEIQDWPSPLERHAHLSPRGLSGLSFPSLRQVSLPPIPTHKGYLPQRQEPPALGRYQDLREKVFANLCRIFSPELVKVVMTKNPHIIDAQELAAAILVEKSQQSS</sequence>
<feature type="region of interest" description="Disordered" evidence="11">
    <location>
        <begin position="644"/>
        <end position="672"/>
    </location>
</feature>
<dbReference type="Pfam" id="PF18561">
    <property type="entry name" value="Regnase_1_C"/>
    <property type="match status" value="1"/>
</dbReference>
<evidence type="ECO:0000256" key="4">
    <source>
        <dbReference type="ARBA" id="ARBA00022723"/>
    </source>
</evidence>
<dbReference type="AlphaFoldDB" id="A0A5C6PPY2"/>
<comment type="similarity">
    <text evidence="2">Belongs to the ZC3H12 family.</text>
</comment>
<dbReference type="InterPro" id="IPR040757">
    <property type="entry name" value="Regnase_1/ZC3H12_C"/>
</dbReference>
<dbReference type="InterPro" id="IPR021869">
    <property type="entry name" value="RNase_Zc3h12_NYN"/>
</dbReference>
<dbReference type="EMBL" id="RHFK02000001">
    <property type="protein sequence ID" value="TWW80397.1"/>
    <property type="molecule type" value="Genomic_DNA"/>
</dbReference>
<dbReference type="Proteomes" id="UP000324091">
    <property type="component" value="Chromosome 1"/>
</dbReference>
<evidence type="ECO:0000256" key="6">
    <source>
        <dbReference type="ARBA" id="ARBA00022771"/>
    </source>
</evidence>
<keyword evidence="14" id="KW-1185">Reference proteome</keyword>
<evidence type="ECO:0000256" key="11">
    <source>
        <dbReference type="SAM" id="MobiDB-lite"/>
    </source>
</evidence>
<keyword evidence="8 10" id="KW-0862">Zinc</keyword>
<dbReference type="PANTHER" id="PTHR12876">
    <property type="entry name" value="N4BP1-RELATED"/>
    <property type="match status" value="1"/>
</dbReference>
<evidence type="ECO:0000256" key="3">
    <source>
        <dbReference type="ARBA" id="ARBA00022722"/>
    </source>
</evidence>
<feature type="region of interest" description="Disordered" evidence="11">
    <location>
        <begin position="728"/>
        <end position="749"/>
    </location>
</feature>
<evidence type="ECO:0000259" key="12">
    <source>
        <dbReference type="PROSITE" id="PS50103"/>
    </source>
</evidence>
<dbReference type="PROSITE" id="PS50103">
    <property type="entry name" value="ZF_C3H1"/>
    <property type="match status" value="1"/>
</dbReference>
<feature type="zinc finger region" description="C3H1-type" evidence="10">
    <location>
        <begin position="406"/>
        <end position="431"/>
    </location>
</feature>
<keyword evidence="3" id="KW-0540">Nuclease</keyword>
<feature type="domain" description="C3H1-type" evidence="12">
    <location>
        <begin position="406"/>
        <end position="431"/>
    </location>
</feature>
<proteinExistence type="inferred from homology"/>
<evidence type="ECO:0000256" key="10">
    <source>
        <dbReference type="PROSITE-ProRule" id="PRU00723"/>
    </source>
</evidence>
<keyword evidence="9" id="KW-0460">Magnesium</keyword>
<dbReference type="Gene3D" id="3.40.50.11980">
    <property type="match status" value="1"/>
</dbReference>
<feature type="compositionally biased region" description="Basic and acidic residues" evidence="11">
    <location>
        <begin position="46"/>
        <end position="59"/>
    </location>
</feature>
<dbReference type="GO" id="GO:0003729">
    <property type="term" value="F:mRNA binding"/>
    <property type="evidence" value="ECO:0007669"/>
    <property type="project" value="TreeGrafter"/>
</dbReference>
<evidence type="ECO:0000256" key="8">
    <source>
        <dbReference type="ARBA" id="ARBA00022833"/>
    </source>
</evidence>
<accession>A0A5C6PPY2</accession>
<dbReference type="CDD" id="cd18729">
    <property type="entry name" value="PIN_Zc3h12-like"/>
    <property type="match status" value="1"/>
</dbReference>
<feature type="region of interest" description="Disordered" evidence="11">
    <location>
        <begin position="478"/>
        <end position="547"/>
    </location>
</feature>
<dbReference type="PANTHER" id="PTHR12876:SF35">
    <property type="entry name" value="LD08718P-RELATED"/>
    <property type="match status" value="1"/>
</dbReference>
<feature type="compositionally biased region" description="Low complexity" evidence="11">
    <location>
        <begin position="517"/>
        <end position="527"/>
    </location>
</feature>
<name>A0A5C6PPY2_9TELE</name>
<dbReference type="FunFam" id="3.40.50.11980:FF:000001">
    <property type="entry name" value="ZC3H12A isoform 1"/>
    <property type="match status" value="1"/>
</dbReference>
<dbReference type="GO" id="GO:0036464">
    <property type="term" value="C:cytoplasmic ribonucleoprotein granule"/>
    <property type="evidence" value="ECO:0007669"/>
    <property type="project" value="TreeGrafter"/>
</dbReference>
<comment type="cofactor">
    <cofactor evidence="1">
        <name>Mg(2+)</name>
        <dbReference type="ChEBI" id="CHEBI:18420"/>
    </cofactor>
</comment>